<dbReference type="Gene3D" id="2.40.10.500">
    <property type="match status" value="2"/>
</dbReference>
<evidence type="ECO:0000256" key="2">
    <source>
        <dbReference type="PROSITE-ProRule" id="PRU00504"/>
    </source>
</evidence>
<reference evidence="4 5" key="1">
    <citation type="journal article" date="2016" name="Nat. Commun.">
        <title>Thousands of microbial genomes shed light on interconnected biogeochemical processes in an aquifer system.</title>
        <authorList>
            <person name="Anantharaman K."/>
            <person name="Brown C.T."/>
            <person name="Hug L.A."/>
            <person name="Sharon I."/>
            <person name="Castelle C.J."/>
            <person name="Probst A.J."/>
            <person name="Thomas B.C."/>
            <person name="Singh A."/>
            <person name="Wilkins M.J."/>
            <person name="Karaoz U."/>
            <person name="Brodie E.L."/>
            <person name="Williams K.H."/>
            <person name="Hubbard S.S."/>
            <person name="Banfield J.F."/>
        </authorList>
    </citation>
    <scope>NUCLEOTIDE SEQUENCE [LARGE SCALE GENOMIC DNA]</scope>
</reference>
<dbReference type="PANTHER" id="PTHR46388:SF2">
    <property type="entry name" value="NHL REPEAT-CONTAINING PROTEIN 2"/>
    <property type="match status" value="1"/>
</dbReference>
<dbReference type="Pfam" id="PF07963">
    <property type="entry name" value="N_methyl"/>
    <property type="match status" value="1"/>
</dbReference>
<evidence type="ECO:0000256" key="3">
    <source>
        <dbReference type="SAM" id="Phobius"/>
    </source>
</evidence>
<gene>
    <name evidence="4" type="ORF">A2841_02015</name>
</gene>
<evidence type="ECO:0000256" key="1">
    <source>
        <dbReference type="ARBA" id="ARBA00022737"/>
    </source>
</evidence>
<dbReference type="Pfam" id="PF01436">
    <property type="entry name" value="NHL"/>
    <property type="match status" value="3"/>
</dbReference>
<evidence type="ECO:0000313" key="4">
    <source>
        <dbReference type="EMBL" id="OGG44724.1"/>
    </source>
</evidence>
<feature type="repeat" description="NHL" evidence="2">
    <location>
        <begin position="356"/>
        <end position="397"/>
    </location>
</feature>
<dbReference type="InterPro" id="IPR011041">
    <property type="entry name" value="Quinoprot_gluc/sorb_DH_b-prop"/>
</dbReference>
<dbReference type="PROSITE" id="PS00409">
    <property type="entry name" value="PROKAR_NTER_METHYL"/>
    <property type="match status" value="1"/>
</dbReference>
<feature type="transmembrane region" description="Helical" evidence="3">
    <location>
        <begin position="12"/>
        <end position="33"/>
    </location>
</feature>
<dbReference type="CDD" id="cd05819">
    <property type="entry name" value="NHL"/>
    <property type="match status" value="1"/>
</dbReference>
<dbReference type="PROSITE" id="PS51125">
    <property type="entry name" value="NHL"/>
    <property type="match status" value="5"/>
</dbReference>
<keyword evidence="3" id="KW-0812">Transmembrane</keyword>
<dbReference type="SUPFAM" id="SSF50952">
    <property type="entry name" value="Soluble quinoprotein glucose dehydrogenase"/>
    <property type="match status" value="1"/>
</dbReference>
<dbReference type="InterPro" id="IPR012902">
    <property type="entry name" value="N_methyl_site"/>
</dbReference>
<sequence length="459" mass="48451">MRYHRQQKGFTLVELLVVIGIIAILFAVVLVAINPAKRFAETRNARRQSDTRNVLTALTTYAVDNRGNLPPNIPASPACIGTDTAPGGYWLTYGTAGNGANQFQFPRSIAFDSLVNKLIITDRDNNRIVRVDSGSGGTTLGANWVMFDAGGGQFNHPRGITLDSVNNKIYFADSDNGRIVQVDSGGGGTTFGANLAAYGSFGAGATQFSSPTSLVVDTANNKLIIMDYGNNRIVRVDSGGGGTTFGLNRENVGAGVYISPEGVALDPVNNKLYIADAGNNRVVRIDSGGGGTTFGANGLPFGIGPGSATGQFNSPWGVFVDAVKNRLYVADTNNRRIVSIDSGGGGTTLGANWLTFGAFGAGSNQFDIPNGLFLDFPNNKLYVADSNNNRIAQFNAQHCYNLAPFLAPEYLATIPKDPQSGTDVDTGYEIWKALGGAVTIRSATPEKIDNVAPTIQVSQ</sequence>
<comment type="caution">
    <text evidence="4">The sequence shown here is derived from an EMBL/GenBank/DDBJ whole genome shotgun (WGS) entry which is preliminary data.</text>
</comment>
<dbReference type="AlphaFoldDB" id="A0A1F6C6E7"/>
<dbReference type="InterPro" id="IPR001258">
    <property type="entry name" value="NHL_repeat"/>
</dbReference>
<feature type="repeat" description="NHL" evidence="2">
    <location>
        <begin position="147"/>
        <end position="185"/>
    </location>
</feature>
<organism evidence="4 5">
    <name type="scientific">Candidatus Kaiserbacteria bacterium RIFCSPHIGHO2_01_FULL_48_10</name>
    <dbReference type="NCBI Taxonomy" id="1798476"/>
    <lineage>
        <taxon>Bacteria</taxon>
        <taxon>Candidatus Kaiseribacteriota</taxon>
    </lineage>
</organism>
<name>A0A1F6C6E7_9BACT</name>
<evidence type="ECO:0000313" key="5">
    <source>
        <dbReference type="Proteomes" id="UP000178249"/>
    </source>
</evidence>
<protein>
    <recommendedName>
        <fullName evidence="6">Prepilin-type N-terminal cleavage/methylation domain-containing protein</fullName>
    </recommendedName>
</protein>
<dbReference type="PANTHER" id="PTHR46388">
    <property type="entry name" value="NHL REPEAT-CONTAINING PROTEIN 2"/>
    <property type="match status" value="1"/>
</dbReference>
<feature type="repeat" description="NHL" evidence="2">
    <location>
        <begin position="199"/>
        <end position="239"/>
    </location>
</feature>
<feature type="repeat" description="NHL" evidence="2">
    <location>
        <begin position="306"/>
        <end position="343"/>
    </location>
</feature>
<accession>A0A1F6C6E7</accession>
<keyword evidence="3" id="KW-0472">Membrane</keyword>
<dbReference type="SUPFAM" id="SSF54523">
    <property type="entry name" value="Pili subunits"/>
    <property type="match status" value="1"/>
</dbReference>
<feature type="repeat" description="NHL" evidence="2">
    <location>
        <begin position="94"/>
        <end position="134"/>
    </location>
</feature>
<dbReference type="Gene3D" id="3.30.700.10">
    <property type="entry name" value="Glycoprotein, Type 4 Pilin"/>
    <property type="match status" value="1"/>
</dbReference>
<dbReference type="InterPro" id="IPR011042">
    <property type="entry name" value="6-blade_b-propeller_TolB-like"/>
</dbReference>
<evidence type="ECO:0008006" key="6">
    <source>
        <dbReference type="Google" id="ProtNLM"/>
    </source>
</evidence>
<dbReference type="SUPFAM" id="SSF63829">
    <property type="entry name" value="Calcium-dependent phosphotriesterase"/>
    <property type="match status" value="1"/>
</dbReference>
<dbReference type="NCBIfam" id="TIGR02532">
    <property type="entry name" value="IV_pilin_GFxxxE"/>
    <property type="match status" value="1"/>
</dbReference>
<dbReference type="EMBL" id="MFKP01000003">
    <property type="protein sequence ID" value="OGG44724.1"/>
    <property type="molecule type" value="Genomic_DNA"/>
</dbReference>
<dbReference type="Gene3D" id="2.120.10.30">
    <property type="entry name" value="TolB, C-terminal domain"/>
    <property type="match status" value="2"/>
</dbReference>
<dbReference type="Proteomes" id="UP000178249">
    <property type="component" value="Unassembled WGS sequence"/>
</dbReference>
<keyword evidence="1" id="KW-0677">Repeat</keyword>
<keyword evidence="3" id="KW-1133">Transmembrane helix</keyword>
<proteinExistence type="predicted"/>
<dbReference type="InterPro" id="IPR045584">
    <property type="entry name" value="Pilin-like"/>
</dbReference>